<organism evidence="3 4">
    <name type="scientific">Olivibacter ginsenosidimutans</name>
    <dbReference type="NCBI Taxonomy" id="1176537"/>
    <lineage>
        <taxon>Bacteria</taxon>
        <taxon>Pseudomonadati</taxon>
        <taxon>Bacteroidota</taxon>
        <taxon>Sphingobacteriia</taxon>
        <taxon>Sphingobacteriales</taxon>
        <taxon>Sphingobacteriaceae</taxon>
        <taxon>Olivibacter</taxon>
    </lineage>
</organism>
<feature type="coiled-coil region" evidence="1">
    <location>
        <begin position="218"/>
        <end position="245"/>
    </location>
</feature>
<keyword evidence="4" id="KW-1185">Reference proteome</keyword>
<evidence type="ECO:0000313" key="4">
    <source>
        <dbReference type="Proteomes" id="UP001501411"/>
    </source>
</evidence>
<evidence type="ECO:0000256" key="2">
    <source>
        <dbReference type="SAM" id="SignalP"/>
    </source>
</evidence>
<accession>A0ABP9BPY7</accession>
<name>A0ABP9BPY7_9SPHI</name>
<evidence type="ECO:0000256" key="1">
    <source>
        <dbReference type="SAM" id="Coils"/>
    </source>
</evidence>
<dbReference type="EMBL" id="BAABIQ010000040">
    <property type="protein sequence ID" value="GAA4798766.1"/>
    <property type="molecule type" value="Genomic_DNA"/>
</dbReference>
<keyword evidence="2" id="KW-0732">Signal</keyword>
<sequence length="265" mass="29138">MKQSIVNPYSLAPAGPLSLIILLLSAMTAVHAQSNSFPSSGNALVGGFNYFTTGGRVYMQYPAKELNSWTRGVISQGIHWDVTNENWSVAGSSTSSDFSLLRLENLGTISFFSRGSTGSSYTLNNSQLENYRWMTILTNGNVGIGIRTPAEKLAVNGTIRAKEIKVEAANWADYVFEESYALPTLNEIEAYVRAHRHLPGIPDKRQAAEEGIGLGEMNRKLLEKVEELTLLLVRESKERKALESKVDSQIVTINNLKAAIEGLKQ</sequence>
<protein>
    <submittedName>
        <fullName evidence="3">Uncharacterized protein</fullName>
    </submittedName>
</protein>
<proteinExistence type="predicted"/>
<gene>
    <name evidence="3" type="ORF">GCM10023231_29410</name>
</gene>
<keyword evidence="1" id="KW-0175">Coiled coil</keyword>
<reference evidence="4" key="1">
    <citation type="journal article" date="2019" name="Int. J. Syst. Evol. Microbiol.">
        <title>The Global Catalogue of Microorganisms (GCM) 10K type strain sequencing project: providing services to taxonomists for standard genome sequencing and annotation.</title>
        <authorList>
            <consortium name="The Broad Institute Genomics Platform"/>
            <consortium name="The Broad Institute Genome Sequencing Center for Infectious Disease"/>
            <person name="Wu L."/>
            <person name="Ma J."/>
        </authorList>
    </citation>
    <scope>NUCLEOTIDE SEQUENCE [LARGE SCALE GENOMIC DNA]</scope>
    <source>
        <strain evidence="4">JCM 18200</strain>
    </source>
</reference>
<comment type="caution">
    <text evidence="3">The sequence shown here is derived from an EMBL/GenBank/DDBJ whole genome shotgun (WGS) entry which is preliminary data.</text>
</comment>
<evidence type="ECO:0000313" key="3">
    <source>
        <dbReference type="EMBL" id="GAA4798766.1"/>
    </source>
</evidence>
<dbReference type="Proteomes" id="UP001501411">
    <property type="component" value="Unassembled WGS sequence"/>
</dbReference>
<feature type="chain" id="PRO_5045707720" evidence="2">
    <location>
        <begin position="33"/>
        <end position="265"/>
    </location>
</feature>
<feature type="signal peptide" evidence="2">
    <location>
        <begin position="1"/>
        <end position="32"/>
    </location>
</feature>
<dbReference type="RefSeq" id="WP_345232571.1">
    <property type="nucleotide sequence ID" value="NZ_BAABIQ010000040.1"/>
</dbReference>